<organism evidence="8 9">
    <name type="scientific">Thermodesulfatator indicus (strain DSM 15286 / JCM 11887 / CIR29812)</name>
    <dbReference type="NCBI Taxonomy" id="667014"/>
    <lineage>
        <taxon>Bacteria</taxon>
        <taxon>Pseudomonadati</taxon>
        <taxon>Thermodesulfobacteriota</taxon>
        <taxon>Thermodesulfobacteria</taxon>
        <taxon>Thermodesulfobacteriales</taxon>
        <taxon>Thermodesulfatatoraceae</taxon>
        <taxon>Thermodesulfatator</taxon>
    </lineage>
</organism>
<dbReference type="eggNOG" id="COG0810">
    <property type="taxonomic scope" value="Bacteria"/>
</dbReference>
<feature type="compositionally biased region" description="Basic and acidic residues" evidence="6">
    <location>
        <begin position="55"/>
        <end position="65"/>
    </location>
</feature>
<keyword evidence="3 7" id="KW-1133">Transmembrane helix</keyword>
<evidence type="ECO:0000313" key="9">
    <source>
        <dbReference type="Proteomes" id="UP000006793"/>
    </source>
</evidence>
<dbReference type="EMBL" id="CP002683">
    <property type="protein sequence ID" value="AEH44251.1"/>
    <property type="molecule type" value="Genomic_DNA"/>
</dbReference>
<feature type="transmembrane region" description="Helical" evidence="7">
    <location>
        <begin position="6"/>
        <end position="27"/>
    </location>
</feature>
<reference evidence="9" key="1">
    <citation type="submission" date="2011-04" db="EMBL/GenBank/DDBJ databases">
        <title>The complete genome of Thermodesulfatator indicus DSM 15286.</title>
        <authorList>
            <person name="Lucas S."/>
            <person name="Copeland A."/>
            <person name="Lapidus A."/>
            <person name="Bruce D."/>
            <person name="Goodwin L."/>
            <person name="Pitluck S."/>
            <person name="Peters L."/>
            <person name="Kyrpides N."/>
            <person name="Mavromatis K."/>
            <person name="Pagani I."/>
            <person name="Ivanova N."/>
            <person name="Saunders L."/>
            <person name="Detter J.C."/>
            <person name="Tapia R."/>
            <person name="Han C."/>
            <person name="Land M."/>
            <person name="Hauser L."/>
            <person name="Markowitz V."/>
            <person name="Cheng J.-F."/>
            <person name="Hugenholtz P."/>
            <person name="Woyke T."/>
            <person name="Wu D."/>
            <person name="Spring S."/>
            <person name="Schroeder M."/>
            <person name="Brambilla E."/>
            <person name="Klenk H.-P."/>
            <person name="Eisen J.A."/>
        </authorList>
    </citation>
    <scope>NUCLEOTIDE SEQUENCE [LARGE SCALE GENOMIC DNA]</scope>
    <source>
        <strain evidence="9">DSM 15286 / JCM 11887 / CIR29812</strain>
    </source>
</reference>
<dbReference type="STRING" id="667014.Thein_0369"/>
<feature type="region of interest" description="Disordered" evidence="6">
    <location>
        <begin position="52"/>
        <end position="110"/>
    </location>
</feature>
<dbReference type="Pfam" id="PF13103">
    <property type="entry name" value="TonB_2"/>
    <property type="match status" value="1"/>
</dbReference>
<evidence type="ECO:0000256" key="2">
    <source>
        <dbReference type="ARBA" id="ARBA00022692"/>
    </source>
</evidence>
<gene>
    <name evidence="8" type="ordered locus">Thein_0369</name>
</gene>
<dbReference type="OrthoDB" id="5432798at2"/>
<feature type="coiled-coil region" evidence="5">
    <location>
        <begin position="119"/>
        <end position="155"/>
    </location>
</feature>
<dbReference type="NCBIfam" id="TIGR01352">
    <property type="entry name" value="tonB_Cterm"/>
    <property type="match status" value="1"/>
</dbReference>
<dbReference type="SUPFAM" id="SSF74653">
    <property type="entry name" value="TolA/TonB C-terminal domain"/>
    <property type="match status" value="1"/>
</dbReference>
<dbReference type="InterPro" id="IPR006260">
    <property type="entry name" value="TonB/TolA_C"/>
</dbReference>
<dbReference type="PaxDb" id="667014-Thein_0369"/>
<accession>F8AE61</accession>
<name>F8AE61_THEID</name>
<dbReference type="KEGG" id="tid:Thein_0369"/>
<sequence>MNNQLWFKAILFSLILHAFFFTGLILANRPTPKKAEVIRINLKTLSFEPPARKATPKEVKKETKKTIPKAPTQKIKRVKKVSTKKTVSKAGKKPVTKGTGKKKIGKKKKGTGEIATSEERLLAQRLAALKAKVEEEELEKKLEEKLAALKNKETQGGLSLGSGLSQELTKRLAAHIMSYWAVPKILEDKPYLSAEVELEIAPNGKIISWRFIKRSGEPLFDEAVVATLKKADPLPAPGKYLKLPAVFKMK</sequence>
<evidence type="ECO:0000313" key="8">
    <source>
        <dbReference type="EMBL" id="AEH44251.1"/>
    </source>
</evidence>
<evidence type="ECO:0000256" key="6">
    <source>
        <dbReference type="SAM" id="MobiDB-lite"/>
    </source>
</evidence>
<evidence type="ECO:0000256" key="1">
    <source>
        <dbReference type="ARBA" id="ARBA00004167"/>
    </source>
</evidence>
<proteinExistence type="predicted"/>
<dbReference type="HOGENOM" id="CLU_1110967_0_0_0"/>
<reference evidence="8 9" key="2">
    <citation type="journal article" date="2012" name="Stand. Genomic Sci.">
        <title>Complete genome sequence of the thermophilic sulfate-reducing ocean bacterium Thermodesulfatator indicus type strain (CIR29812(T)).</title>
        <authorList>
            <person name="Anderson I."/>
            <person name="Saunders E."/>
            <person name="Lapidus A."/>
            <person name="Nolan M."/>
            <person name="Lucas S."/>
            <person name="Tice H."/>
            <person name="Del Rio T.G."/>
            <person name="Cheng J.F."/>
            <person name="Han C."/>
            <person name="Tapia R."/>
            <person name="Goodwin L.A."/>
            <person name="Pitluck S."/>
            <person name="Liolios K."/>
            <person name="Mavromatis K."/>
            <person name="Pagani I."/>
            <person name="Ivanova N."/>
            <person name="Mikhailova N."/>
            <person name="Pati A."/>
            <person name="Chen A."/>
            <person name="Palaniappan K."/>
            <person name="Land M."/>
            <person name="Hauser L."/>
            <person name="Jeffries C.D."/>
            <person name="Chang Y.J."/>
            <person name="Brambilla E.M."/>
            <person name="Rohde M."/>
            <person name="Spring S."/>
            <person name="Goker M."/>
            <person name="Detter J.C."/>
            <person name="Woyke T."/>
            <person name="Bristow J."/>
            <person name="Eisen J.A."/>
            <person name="Markowitz V."/>
            <person name="Hugenholtz P."/>
            <person name="Kyrpides N.C."/>
            <person name="Klenk H.P."/>
        </authorList>
    </citation>
    <scope>NUCLEOTIDE SEQUENCE [LARGE SCALE GENOMIC DNA]</scope>
    <source>
        <strain evidence="9">DSM 15286 / JCM 11887 / CIR29812</strain>
    </source>
</reference>
<keyword evidence="5" id="KW-0175">Coiled coil</keyword>
<dbReference type="RefSeq" id="WP_013906997.1">
    <property type="nucleotide sequence ID" value="NC_015681.1"/>
</dbReference>
<dbReference type="Proteomes" id="UP000006793">
    <property type="component" value="Chromosome"/>
</dbReference>
<keyword evidence="9" id="KW-1185">Reference proteome</keyword>
<feature type="compositionally biased region" description="Basic residues" evidence="6">
    <location>
        <begin position="74"/>
        <end position="109"/>
    </location>
</feature>
<keyword evidence="2 7" id="KW-0812">Transmembrane</keyword>
<dbReference type="GO" id="GO:0016020">
    <property type="term" value="C:membrane"/>
    <property type="evidence" value="ECO:0007669"/>
    <property type="project" value="UniProtKB-SubCell"/>
</dbReference>
<protein>
    <submittedName>
        <fullName evidence="8">TonB family protein</fullName>
    </submittedName>
</protein>
<evidence type="ECO:0000256" key="4">
    <source>
        <dbReference type="ARBA" id="ARBA00023136"/>
    </source>
</evidence>
<evidence type="ECO:0000256" key="7">
    <source>
        <dbReference type="SAM" id="Phobius"/>
    </source>
</evidence>
<dbReference type="InParanoid" id="F8AE61"/>
<evidence type="ECO:0000256" key="3">
    <source>
        <dbReference type="ARBA" id="ARBA00022989"/>
    </source>
</evidence>
<evidence type="ECO:0000256" key="5">
    <source>
        <dbReference type="SAM" id="Coils"/>
    </source>
</evidence>
<comment type="subcellular location">
    <subcellularLocation>
        <location evidence="1">Membrane</location>
        <topology evidence="1">Single-pass membrane protein</topology>
    </subcellularLocation>
</comment>
<dbReference type="AlphaFoldDB" id="F8AE61"/>
<dbReference type="Gene3D" id="3.30.1150.10">
    <property type="match status" value="1"/>
</dbReference>
<keyword evidence="4 7" id="KW-0472">Membrane</keyword>